<evidence type="ECO:0000313" key="3">
    <source>
        <dbReference type="EMBL" id="TMQ68754.1"/>
    </source>
</evidence>
<evidence type="ECO:0000259" key="1">
    <source>
        <dbReference type="Pfam" id="PF00534"/>
    </source>
</evidence>
<dbReference type="Gene3D" id="3.40.50.2000">
    <property type="entry name" value="Glycogen Phosphorylase B"/>
    <property type="match status" value="2"/>
</dbReference>
<reference evidence="3 4" key="1">
    <citation type="journal article" date="2019" name="Nat. Microbiol.">
        <title>Mediterranean grassland soil C-N compound turnover is dependent on rainfall and depth, and is mediated by genomically divergent microorganisms.</title>
        <authorList>
            <person name="Diamond S."/>
            <person name="Andeer P.F."/>
            <person name="Li Z."/>
            <person name="Crits-Christoph A."/>
            <person name="Burstein D."/>
            <person name="Anantharaman K."/>
            <person name="Lane K.R."/>
            <person name="Thomas B.C."/>
            <person name="Pan C."/>
            <person name="Northen T.R."/>
            <person name="Banfield J.F."/>
        </authorList>
    </citation>
    <scope>NUCLEOTIDE SEQUENCE [LARGE SCALE GENOMIC DNA]</scope>
    <source>
        <strain evidence="3">WS_8</strain>
    </source>
</reference>
<protein>
    <submittedName>
        <fullName evidence="3">Glycosyltransferase family 4 protein</fullName>
    </submittedName>
</protein>
<dbReference type="GO" id="GO:0016757">
    <property type="term" value="F:glycosyltransferase activity"/>
    <property type="evidence" value="ECO:0007669"/>
    <property type="project" value="InterPro"/>
</dbReference>
<dbReference type="Proteomes" id="UP000316609">
    <property type="component" value="Unassembled WGS sequence"/>
</dbReference>
<dbReference type="SUPFAM" id="SSF53756">
    <property type="entry name" value="UDP-Glycosyltransferase/glycogen phosphorylase"/>
    <property type="match status" value="1"/>
</dbReference>
<dbReference type="InterPro" id="IPR001296">
    <property type="entry name" value="Glyco_trans_1"/>
</dbReference>
<dbReference type="AlphaFoldDB" id="A0A538TYM5"/>
<gene>
    <name evidence="3" type="ORF">E6K78_00115</name>
</gene>
<feature type="domain" description="Glycosyl transferase family 1" evidence="1">
    <location>
        <begin position="214"/>
        <end position="362"/>
    </location>
</feature>
<sequence length="393" mass="42635">MRILILHNRYREFGGEDAVVDAEMALLRSAGLDVYSLSWTNDDVRANGPLGGSASLATAVWNRSAWHSVRRAVCEFRPDVVHVHNTLAAASPSVVHGAALPGVGLVHTLHNFRHLCLNGVLLRNQRVCTDCVGKLPWRGVVRACYRGSRAASMGVACSEVVHRALGSWSRVHRMIALSEHAKRLHVQAGFDERKITVKPQTLSTDPGMGEHGGDFALFAGRLSAEKGILVLLRAWREAQLEVPLVIAGDGPEAERVRGEIADLPAAKMLGRIDRASLLDLMHQTRLLIVPSLCFEGFPITLLEGLATGCPIVASDIGALGEIIRSGENGVLVPLGDGAALARAIQRLNDEPAERERLSRAARASFVERFTPERSCQALVNIYRDACAEARTEN</sequence>
<dbReference type="PANTHER" id="PTHR12526">
    <property type="entry name" value="GLYCOSYLTRANSFERASE"/>
    <property type="match status" value="1"/>
</dbReference>
<dbReference type="InterPro" id="IPR028098">
    <property type="entry name" value="Glyco_trans_4-like_N"/>
</dbReference>
<keyword evidence="3" id="KW-0808">Transferase</keyword>
<name>A0A538TYM5_UNCEI</name>
<dbReference type="EMBL" id="VBOY01000002">
    <property type="protein sequence ID" value="TMQ68754.1"/>
    <property type="molecule type" value="Genomic_DNA"/>
</dbReference>
<dbReference type="PANTHER" id="PTHR12526:SF636">
    <property type="entry name" value="BLL3647 PROTEIN"/>
    <property type="match status" value="1"/>
</dbReference>
<comment type="caution">
    <text evidence="3">The sequence shown here is derived from an EMBL/GenBank/DDBJ whole genome shotgun (WGS) entry which is preliminary data.</text>
</comment>
<dbReference type="Pfam" id="PF13439">
    <property type="entry name" value="Glyco_transf_4"/>
    <property type="match status" value="1"/>
</dbReference>
<evidence type="ECO:0000259" key="2">
    <source>
        <dbReference type="Pfam" id="PF13439"/>
    </source>
</evidence>
<dbReference type="Pfam" id="PF00534">
    <property type="entry name" value="Glycos_transf_1"/>
    <property type="match status" value="1"/>
</dbReference>
<dbReference type="CDD" id="cd03801">
    <property type="entry name" value="GT4_PimA-like"/>
    <property type="match status" value="1"/>
</dbReference>
<proteinExistence type="predicted"/>
<accession>A0A538TYM5</accession>
<evidence type="ECO:0000313" key="4">
    <source>
        <dbReference type="Proteomes" id="UP000316609"/>
    </source>
</evidence>
<organism evidence="3 4">
    <name type="scientific">Eiseniibacteriota bacterium</name>
    <dbReference type="NCBI Taxonomy" id="2212470"/>
    <lineage>
        <taxon>Bacteria</taxon>
        <taxon>Candidatus Eiseniibacteriota</taxon>
    </lineage>
</organism>
<feature type="domain" description="Glycosyltransferase subfamily 4-like N-terminal" evidence="2">
    <location>
        <begin position="56"/>
        <end position="199"/>
    </location>
</feature>